<dbReference type="PANTHER" id="PTHR32227">
    <property type="entry name" value="GLUCAN ENDO-1,3-BETA-GLUCOSIDASE BG1-RELATED-RELATED"/>
    <property type="match status" value="1"/>
</dbReference>
<evidence type="ECO:0000256" key="6">
    <source>
        <dbReference type="ARBA" id="ARBA00033335"/>
    </source>
</evidence>
<dbReference type="InterPro" id="IPR044965">
    <property type="entry name" value="Glyco_hydro_17_plant"/>
</dbReference>
<dbReference type="GO" id="GO:0005975">
    <property type="term" value="P:carbohydrate metabolic process"/>
    <property type="evidence" value="ECO:0007669"/>
    <property type="project" value="InterPro"/>
</dbReference>
<keyword evidence="10" id="KW-1185">Reference proteome</keyword>
<dbReference type="InterPro" id="IPR000490">
    <property type="entry name" value="Glyco_hydro_17"/>
</dbReference>
<evidence type="ECO:0000256" key="5">
    <source>
        <dbReference type="ARBA" id="ARBA00023295"/>
    </source>
</evidence>
<name>A0AAV0NF42_9ROSI</name>
<evidence type="ECO:0000313" key="10">
    <source>
        <dbReference type="Proteomes" id="UP001154282"/>
    </source>
</evidence>
<dbReference type="Proteomes" id="UP001154282">
    <property type="component" value="Unassembled WGS sequence"/>
</dbReference>
<dbReference type="InterPro" id="IPR017853">
    <property type="entry name" value="GH"/>
</dbReference>
<dbReference type="GO" id="GO:0042973">
    <property type="term" value="F:glucan endo-1,3-beta-D-glucosidase activity"/>
    <property type="evidence" value="ECO:0007669"/>
    <property type="project" value="UniProtKB-EC"/>
</dbReference>
<evidence type="ECO:0000256" key="7">
    <source>
        <dbReference type="ARBA" id="ARBA00033417"/>
    </source>
</evidence>
<evidence type="ECO:0000313" key="9">
    <source>
        <dbReference type="EMBL" id="CAI0457240.1"/>
    </source>
</evidence>
<comment type="caution">
    <text evidence="9">The sequence shown here is derived from an EMBL/GenBank/DDBJ whole genome shotgun (WGS) entry which is preliminary data.</text>
</comment>
<dbReference type="SUPFAM" id="SSF51445">
    <property type="entry name" value="(Trans)glycosidases"/>
    <property type="match status" value="1"/>
</dbReference>
<evidence type="ECO:0000256" key="4">
    <source>
        <dbReference type="ARBA" id="ARBA00022801"/>
    </source>
</evidence>
<dbReference type="Gene3D" id="3.20.20.80">
    <property type="entry name" value="Glycosidases"/>
    <property type="match status" value="1"/>
</dbReference>
<reference evidence="9" key="1">
    <citation type="submission" date="2022-08" db="EMBL/GenBank/DDBJ databases">
        <authorList>
            <person name="Gutierrez-Valencia J."/>
        </authorList>
    </citation>
    <scope>NUCLEOTIDE SEQUENCE</scope>
</reference>
<protein>
    <recommendedName>
        <fullName evidence="3">glucan endo-1,3-beta-D-glucosidase</fullName>
        <ecNumber evidence="3">3.2.1.39</ecNumber>
    </recommendedName>
    <alternativeName>
        <fullName evidence="6">(1-&gt;3)-beta-glucan endohydrolase</fullName>
    </alternativeName>
    <alternativeName>
        <fullName evidence="7">Beta-1,3-endoglucanase</fullName>
    </alternativeName>
</protein>
<evidence type="ECO:0000256" key="3">
    <source>
        <dbReference type="ARBA" id="ARBA00012780"/>
    </source>
</evidence>
<keyword evidence="5" id="KW-0326">Glycosidase</keyword>
<organism evidence="9 10">
    <name type="scientific">Linum tenue</name>
    <dbReference type="NCBI Taxonomy" id="586396"/>
    <lineage>
        <taxon>Eukaryota</taxon>
        <taxon>Viridiplantae</taxon>
        <taxon>Streptophyta</taxon>
        <taxon>Embryophyta</taxon>
        <taxon>Tracheophyta</taxon>
        <taxon>Spermatophyta</taxon>
        <taxon>Magnoliopsida</taxon>
        <taxon>eudicotyledons</taxon>
        <taxon>Gunneridae</taxon>
        <taxon>Pentapetalae</taxon>
        <taxon>rosids</taxon>
        <taxon>fabids</taxon>
        <taxon>Malpighiales</taxon>
        <taxon>Linaceae</taxon>
        <taxon>Linum</taxon>
    </lineage>
</organism>
<dbReference type="Pfam" id="PF00332">
    <property type="entry name" value="Glyco_hydro_17"/>
    <property type="match status" value="1"/>
</dbReference>
<comment type="catalytic activity">
    <reaction evidence="1">
        <text>Hydrolysis of (1-&gt;3)-beta-D-glucosidic linkages in (1-&gt;3)-beta-D-glucans.</text>
        <dbReference type="EC" id="3.2.1.39"/>
    </reaction>
</comment>
<comment type="similarity">
    <text evidence="2 8">Belongs to the glycosyl hydrolase 17 family.</text>
</comment>
<gene>
    <name evidence="9" type="ORF">LITE_LOCUS33050</name>
</gene>
<evidence type="ECO:0000256" key="2">
    <source>
        <dbReference type="ARBA" id="ARBA00008773"/>
    </source>
</evidence>
<keyword evidence="4" id="KW-0378">Hydrolase</keyword>
<dbReference type="EC" id="3.2.1.39" evidence="3"/>
<sequence length="80" mass="9198">MDPNIVVQMLKDNGFKRIKLFESDSYTVSKFAGTDIEVMLGIPNDQLHDLAKDYDNAKDWVKENVSDHMSSEQDKHVNIK</sequence>
<dbReference type="AlphaFoldDB" id="A0AAV0NF42"/>
<evidence type="ECO:0000256" key="8">
    <source>
        <dbReference type="RuleBase" id="RU004335"/>
    </source>
</evidence>
<evidence type="ECO:0000256" key="1">
    <source>
        <dbReference type="ARBA" id="ARBA00000382"/>
    </source>
</evidence>
<accession>A0AAV0NF42</accession>
<dbReference type="EMBL" id="CAMGYJ010000008">
    <property type="protein sequence ID" value="CAI0457240.1"/>
    <property type="molecule type" value="Genomic_DNA"/>
</dbReference>
<proteinExistence type="inferred from homology"/>